<reference evidence="2 3" key="1">
    <citation type="submission" date="2015-07" db="EMBL/GenBank/DDBJ databases">
        <title>Whole genome sequencing of Bosea vaviloviae isolated from cave pool.</title>
        <authorList>
            <person name="Tan N.E.H."/>
            <person name="Lee Y.P."/>
            <person name="Gan H.M."/>
            <person name="Barton H."/>
            <person name="Savka M.A."/>
        </authorList>
    </citation>
    <scope>NUCLEOTIDE SEQUENCE [LARGE SCALE GENOMIC DNA]</scope>
    <source>
        <strain evidence="2 3">SD260</strain>
    </source>
</reference>
<organism evidence="2 3">
    <name type="scientific">Bosea vaviloviae</name>
    <dbReference type="NCBI Taxonomy" id="1526658"/>
    <lineage>
        <taxon>Bacteria</taxon>
        <taxon>Pseudomonadati</taxon>
        <taxon>Pseudomonadota</taxon>
        <taxon>Alphaproteobacteria</taxon>
        <taxon>Hyphomicrobiales</taxon>
        <taxon>Boseaceae</taxon>
        <taxon>Bosea</taxon>
    </lineage>
</organism>
<feature type="chain" id="PRO_5005870977" evidence="1">
    <location>
        <begin position="24"/>
        <end position="205"/>
    </location>
</feature>
<comment type="caution">
    <text evidence="2">The sequence shown here is derived from an EMBL/GenBank/DDBJ whole genome shotgun (WGS) entry which is preliminary data.</text>
</comment>
<dbReference type="Proteomes" id="UP000037822">
    <property type="component" value="Unassembled WGS sequence"/>
</dbReference>
<name>A0A0N1F619_9HYPH</name>
<dbReference type="PATRIC" id="fig|1526658.3.peg.2014"/>
<dbReference type="RefSeq" id="WP_054208286.1">
    <property type="nucleotide sequence ID" value="NZ_LGSZ01000028.1"/>
</dbReference>
<evidence type="ECO:0000256" key="1">
    <source>
        <dbReference type="SAM" id="SignalP"/>
    </source>
</evidence>
<accession>A0A0N1F619</accession>
<dbReference type="EMBL" id="LGSZ01000028">
    <property type="protein sequence ID" value="KPH81460.1"/>
    <property type="molecule type" value="Genomic_DNA"/>
</dbReference>
<evidence type="ECO:0000313" key="3">
    <source>
        <dbReference type="Proteomes" id="UP000037822"/>
    </source>
</evidence>
<gene>
    <name evidence="2" type="ORF">AE618_06745</name>
</gene>
<keyword evidence="1" id="KW-0732">Signal</keyword>
<feature type="signal peptide" evidence="1">
    <location>
        <begin position="1"/>
        <end position="23"/>
    </location>
</feature>
<keyword evidence="3" id="KW-1185">Reference proteome</keyword>
<protein>
    <submittedName>
        <fullName evidence="2">Uncharacterized protein</fullName>
    </submittedName>
</protein>
<proteinExistence type="predicted"/>
<dbReference type="AlphaFoldDB" id="A0A0N1F619"/>
<sequence length="205" mass="20291">MLHHHCRWLLAALLLGQVTAVSAEVCLPPNQPLPTALINAFRDNPRKTLLEDTPPTMLQSVVNSIVAADTTLAPQVVALLSGLPGDQSSSIGSGLGMAVLGCRQNYPGDQAKIEAATLVQQALAATDNTAALASYNTAAQNVATAAVGTAAAGGGLGSANNGGIPTGGANPGGVVTLAGGTRTTAPSLLNPPGFGGLSILPSSAR</sequence>
<evidence type="ECO:0000313" key="2">
    <source>
        <dbReference type="EMBL" id="KPH81460.1"/>
    </source>
</evidence>